<feature type="signal peptide" evidence="2">
    <location>
        <begin position="1"/>
        <end position="23"/>
    </location>
</feature>
<feature type="region of interest" description="Disordered" evidence="1">
    <location>
        <begin position="27"/>
        <end position="68"/>
    </location>
</feature>
<proteinExistence type="predicted"/>
<keyword evidence="4" id="KW-1185">Reference proteome</keyword>
<evidence type="ECO:0000256" key="2">
    <source>
        <dbReference type="SAM" id="SignalP"/>
    </source>
</evidence>
<reference evidence="3" key="1">
    <citation type="submission" date="2021-03" db="EMBL/GenBank/DDBJ databases">
        <title>Whole genome shotgun sequence of Actinoplanes consettensis NBRC 14913.</title>
        <authorList>
            <person name="Komaki H."/>
            <person name="Tamura T."/>
        </authorList>
    </citation>
    <scope>NUCLEOTIDE SEQUENCE</scope>
    <source>
        <strain evidence="3">NBRC 14913</strain>
    </source>
</reference>
<dbReference type="Proteomes" id="UP000680865">
    <property type="component" value="Unassembled WGS sequence"/>
</dbReference>
<dbReference type="PROSITE" id="PS51257">
    <property type="entry name" value="PROKAR_LIPOPROTEIN"/>
    <property type="match status" value="1"/>
</dbReference>
<evidence type="ECO:0000313" key="4">
    <source>
        <dbReference type="Proteomes" id="UP000680865"/>
    </source>
</evidence>
<feature type="compositionally biased region" description="Low complexity" evidence="1">
    <location>
        <begin position="27"/>
        <end position="45"/>
    </location>
</feature>
<dbReference type="AlphaFoldDB" id="A0A919T216"/>
<evidence type="ECO:0008006" key="5">
    <source>
        <dbReference type="Google" id="ProtNLM"/>
    </source>
</evidence>
<sequence>MTHRKRWLLLLAPLLLTGCGVLTGSSATTPGSGTTGSASGSTNPGQPFLVIARGSATPTPTPSSGVPPYPIPTATGFLPITGGGARVTPTPTCGLDTVNFSRINSLTVVPGTTSATATWYDVGGYNLVEYRLTAISQDLVHGPQRDVGWKVVKPSTACGPMTATITGLDRTTNYVFSLDGVVVRRSGDGTHAGTLFRSGVIRTK</sequence>
<comment type="caution">
    <text evidence="3">The sequence shown here is derived from an EMBL/GenBank/DDBJ whole genome shotgun (WGS) entry which is preliminary data.</text>
</comment>
<organism evidence="3 4">
    <name type="scientific">Winogradskya consettensis</name>
    <dbReference type="NCBI Taxonomy" id="113560"/>
    <lineage>
        <taxon>Bacteria</taxon>
        <taxon>Bacillati</taxon>
        <taxon>Actinomycetota</taxon>
        <taxon>Actinomycetes</taxon>
        <taxon>Micromonosporales</taxon>
        <taxon>Micromonosporaceae</taxon>
        <taxon>Winogradskya</taxon>
    </lineage>
</organism>
<feature type="chain" id="PRO_5039082357" description="Fibronectin type-III domain-containing protein" evidence="2">
    <location>
        <begin position="24"/>
        <end position="204"/>
    </location>
</feature>
<evidence type="ECO:0000256" key="1">
    <source>
        <dbReference type="SAM" id="MobiDB-lite"/>
    </source>
</evidence>
<dbReference type="EMBL" id="BOQP01000049">
    <property type="protein sequence ID" value="GIM81926.1"/>
    <property type="molecule type" value="Genomic_DNA"/>
</dbReference>
<keyword evidence="2" id="KW-0732">Signal</keyword>
<name>A0A919T216_9ACTN</name>
<feature type="compositionally biased region" description="Pro residues" evidence="1">
    <location>
        <begin position="59"/>
        <end position="68"/>
    </location>
</feature>
<protein>
    <recommendedName>
        <fullName evidence="5">Fibronectin type-III domain-containing protein</fullName>
    </recommendedName>
</protein>
<gene>
    <name evidence="3" type="ORF">Aco04nite_79090</name>
</gene>
<accession>A0A919T216</accession>
<dbReference type="RefSeq" id="WP_213002287.1">
    <property type="nucleotide sequence ID" value="NZ_BAAATW010000001.1"/>
</dbReference>
<evidence type="ECO:0000313" key="3">
    <source>
        <dbReference type="EMBL" id="GIM81926.1"/>
    </source>
</evidence>